<dbReference type="GO" id="GO:0032259">
    <property type="term" value="P:methylation"/>
    <property type="evidence" value="ECO:0007669"/>
    <property type="project" value="UniProtKB-KW"/>
</dbReference>
<keyword evidence="1" id="KW-0227">DNA damage</keyword>
<evidence type="ECO:0000256" key="2">
    <source>
        <dbReference type="SAM" id="MobiDB-lite"/>
    </source>
</evidence>
<gene>
    <name evidence="4" type="primary">adaB</name>
    <name evidence="4" type="ORF">MAMC_00840</name>
</gene>
<dbReference type="Proteomes" id="UP000381693">
    <property type="component" value="Unassembled WGS sequence"/>
</dbReference>
<dbReference type="CDD" id="cd06445">
    <property type="entry name" value="ATase"/>
    <property type="match status" value="1"/>
</dbReference>
<evidence type="ECO:0000259" key="3">
    <source>
        <dbReference type="Pfam" id="PF01035"/>
    </source>
</evidence>
<dbReference type="InterPro" id="IPR036631">
    <property type="entry name" value="MGMT_N_sf"/>
</dbReference>
<evidence type="ECO:0000256" key="1">
    <source>
        <dbReference type="ARBA" id="ARBA00022763"/>
    </source>
</evidence>
<dbReference type="InterPro" id="IPR036217">
    <property type="entry name" value="MethylDNA_cys_MeTrfase_DNAb"/>
</dbReference>
<dbReference type="AlphaFoldDB" id="A0A5E6M8J2"/>
<dbReference type="Gene3D" id="1.10.10.10">
    <property type="entry name" value="Winged helix-like DNA-binding domain superfamily/Winged helix DNA-binding domain"/>
    <property type="match status" value="1"/>
</dbReference>
<keyword evidence="4" id="KW-0489">Methyltransferase</keyword>
<protein>
    <submittedName>
        <fullName evidence="4">Methylated-DNA--protein-cysteine methyltransferase, inducible</fullName>
        <ecNumber evidence="4">2.1.1.63</ecNumber>
    </submittedName>
</protein>
<dbReference type="NCBIfam" id="TIGR00589">
    <property type="entry name" value="ogt"/>
    <property type="match status" value="1"/>
</dbReference>
<dbReference type="InterPro" id="IPR014048">
    <property type="entry name" value="MethylDNA_cys_MeTrfase_DNA-bd"/>
</dbReference>
<evidence type="ECO:0000313" key="4">
    <source>
        <dbReference type="EMBL" id="VVM05871.1"/>
    </source>
</evidence>
<feature type="domain" description="Methylated-DNA-[protein]-cysteine S-methyltransferase DNA binding" evidence="3">
    <location>
        <begin position="73"/>
        <end position="151"/>
    </location>
</feature>
<dbReference type="EMBL" id="CABFUZ020000099">
    <property type="protein sequence ID" value="VVM05871.1"/>
    <property type="molecule type" value="Genomic_DNA"/>
</dbReference>
<dbReference type="EC" id="2.1.1.63" evidence="4"/>
<reference evidence="4" key="1">
    <citation type="submission" date="2019-09" db="EMBL/GenBank/DDBJ databases">
        <authorList>
            <person name="Cremers G."/>
        </authorList>
    </citation>
    <scope>NUCLEOTIDE SEQUENCE [LARGE SCALE GENOMIC DNA]</scope>
    <source>
        <strain evidence="4">3B</strain>
    </source>
</reference>
<accession>A0A5E6M8J2</accession>
<feature type="region of interest" description="Disordered" evidence="2">
    <location>
        <begin position="150"/>
        <end position="184"/>
    </location>
</feature>
<dbReference type="PANTHER" id="PTHR10815">
    <property type="entry name" value="METHYLATED-DNA--PROTEIN-CYSTEINE METHYLTRANSFERASE"/>
    <property type="match status" value="1"/>
</dbReference>
<comment type="caution">
    <text evidence="4">The sequence shown here is derived from an EMBL/GenBank/DDBJ whole genome shotgun (WGS) entry which is preliminary data.</text>
</comment>
<evidence type="ECO:0000313" key="5">
    <source>
        <dbReference type="Proteomes" id="UP000381693"/>
    </source>
</evidence>
<dbReference type="SUPFAM" id="SSF53155">
    <property type="entry name" value="Methylated DNA-protein cysteine methyltransferase domain"/>
    <property type="match status" value="1"/>
</dbReference>
<organism evidence="4 5">
    <name type="scientific">Methylacidimicrobium cyclopophantes</name>
    <dbReference type="NCBI Taxonomy" id="1041766"/>
    <lineage>
        <taxon>Bacteria</taxon>
        <taxon>Pseudomonadati</taxon>
        <taxon>Verrucomicrobiota</taxon>
        <taxon>Methylacidimicrobium</taxon>
    </lineage>
</organism>
<dbReference type="GO" id="GO:0006281">
    <property type="term" value="P:DNA repair"/>
    <property type="evidence" value="ECO:0007669"/>
    <property type="project" value="InterPro"/>
</dbReference>
<dbReference type="PANTHER" id="PTHR10815:SF5">
    <property type="entry name" value="METHYLATED-DNA--PROTEIN-CYSTEINE METHYLTRANSFERASE"/>
    <property type="match status" value="1"/>
</dbReference>
<proteinExistence type="predicted"/>
<dbReference type="GO" id="GO:0003908">
    <property type="term" value="F:methylated-DNA-[protein]-cysteine S-methyltransferase activity"/>
    <property type="evidence" value="ECO:0007669"/>
    <property type="project" value="UniProtKB-EC"/>
</dbReference>
<dbReference type="Gene3D" id="3.30.160.70">
    <property type="entry name" value="Methylated DNA-protein cysteine methyltransferase domain"/>
    <property type="match status" value="1"/>
</dbReference>
<name>A0A5E6M8J2_9BACT</name>
<keyword evidence="5" id="KW-1185">Reference proteome</keyword>
<keyword evidence="4" id="KW-0808">Transferase</keyword>
<dbReference type="SUPFAM" id="SSF46767">
    <property type="entry name" value="Methylated DNA-protein cysteine methyltransferase, C-terminal domain"/>
    <property type="match status" value="1"/>
</dbReference>
<dbReference type="InterPro" id="IPR036388">
    <property type="entry name" value="WH-like_DNA-bd_sf"/>
</dbReference>
<dbReference type="Pfam" id="PF01035">
    <property type="entry name" value="DNA_binding_1"/>
    <property type="match status" value="1"/>
</dbReference>
<sequence>MVALADSAGLRLLQFADSPKLRSQKEHCLRRLGPPIATRSNEHLEKIERELAEYFARERSRFSVPIAPFGTPWQLAVWSRLLQHRADSTLFYEELARELGSPKAVRAVGSAVGANPLLIVCPCHRVIPKKGGVGGYAAAPWRKERLLSLEASTRENGPAAEERPPTHGTMTSNSAGEIEKEQGV</sequence>